<dbReference type="SUPFAM" id="SSF52540">
    <property type="entry name" value="P-loop containing nucleoside triphosphate hydrolases"/>
    <property type="match status" value="1"/>
</dbReference>
<dbReference type="EMBL" id="JAFCIX010000569">
    <property type="protein sequence ID" value="KAH6587077.1"/>
    <property type="molecule type" value="Genomic_DNA"/>
</dbReference>
<dbReference type="Gene3D" id="1.20.120.1240">
    <property type="entry name" value="Dynamin, middle domain"/>
    <property type="match status" value="1"/>
</dbReference>
<dbReference type="PROSITE" id="PS51718">
    <property type="entry name" value="G_DYNAMIN_2"/>
    <property type="match status" value="1"/>
</dbReference>
<evidence type="ECO:0000259" key="4">
    <source>
        <dbReference type="PROSITE" id="PS51388"/>
    </source>
</evidence>
<gene>
    <name evidence="6" type="ORF">BASA50_000124</name>
</gene>
<dbReference type="Proteomes" id="UP001648503">
    <property type="component" value="Unassembled WGS sequence"/>
</dbReference>
<feature type="domain" description="GED" evidence="4">
    <location>
        <begin position="803"/>
        <end position="895"/>
    </location>
</feature>
<dbReference type="Pfam" id="PF01031">
    <property type="entry name" value="Dynamin_M"/>
    <property type="match status" value="2"/>
</dbReference>
<evidence type="ECO:0000313" key="7">
    <source>
        <dbReference type="Proteomes" id="UP001648503"/>
    </source>
</evidence>
<keyword evidence="2" id="KW-0342">GTP-binding</keyword>
<dbReference type="PANTHER" id="PTHR11566:SF21">
    <property type="entry name" value="DYNAMIN RELATED PROTEIN 1, ISOFORM A"/>
    <property type="match status" value="1"/>
</dbReference>
<dbReference type="PROSITE" id="PS51388">
    <property type="entry name" value="GED"/>
    <property type="match status" value="1"/>
</dbReference>
<feature type="domain" description="Dynamin-type G" evidence="5">
    <location>
        <begin position="51"/>
        <end position="401"/>
    </location>
</feature>
<dbReference type="PANTHER" id="PTHR11566">
    <property type="entry name" value="DYNAMIN"/>
    <property type="match status" value="1"/>
</dbReference>
<dbReference type="InterPro" id="IPR045063">
    <property type="entry name" value="Dynamin_N"/>
</dbReference>
<protein>
    <recommendedName>
        <fullName evidence="8">Dynamin-type G domain-containing protein</fullName>
    </recommendedName>
</protein>
<comment type="caution">
    <text evidence="6">The sequence shown here is derived from an EMBL/GenBank/DDBJ whole genome shotgun (WGS) entry which is preliminary data.</text>
</comment>
<keyword evidence="1" id="KW-0547">Nucleotide-binding</keyword>
<dbReference type="Pfam" id="PF02212">
    <property type="entry name" value="GED"/>
    <property type="match status" value="1"/>
</dbReference>
<reference evidence="6 7" key="1">
    <citation type="submission" date="2021-02" db="EMBL/GenBank/DDBJ databases">
        <title>Variation within the Batrachochytrium salamandrivorans European outbreak.</title>
        <authorList>
            <person name="Kelly M."/>
            <person name="Pasmans F."/>
            <person name="Shea T.P."/>
            <person name="Munoz J.F."/>
            <person name="Carranza S."/>
            <person name="Cuomo C.A."/>
            <person name="Martel A."/>
        </authorList>
    </citation>
    <scope>NUCLEOTIDE SEQUENCE [LARGE SCALE GENOMIC DNA]</scope>
    <source>
        <strain evidence="6 7">AMFP18/2</strain>
    </source>
</reference>
<proteinExistence type="predicted"/>
<feature type="region of interest" description="Disordered" evidence="3">
    <location>
        <begin position="561"/>
        <end position="593"/>
    </location>
</feature>
<evidence type="ECO:0000259" key="5">
    <source>
        <dbReference type="PROSITE" id="PS51718"/>
    </source>
</evidence>
<evidence type="ECO:0000256" key="3">
    <source>
        <dbReference type="SAM" id="MobiDB-lite"/>
    </source>
</evidence>
<evidence type="ECO:0000256" key="1">
    <source>
        <dbReference type="ARBA" id="ARBA00022741"/>
    </source>
</evidence>
<evidence type="ECO:0000256" key="2">
    <source>
        <dbReference type="ARBA" id="ARBA00023134"/>
    </source>
</evidence>
<evidence type="ECO:0008006" key="8">
    <source>
        <dbReference type="Google" id="ProtNLM"/>
    </source>
</evidence>
<dbReference type="InterPro" id="IPR030381">
    <property type="entry name" value="G_DYNAMIN_dom"/>
</dbReference>
<sequence>MSSNTNKRNGSIDSHHMYTDGTTLESSAYSRRSCKLVQLVNTLRDAGAHIDLSLPCLVVCGNQSVGKSSLIEAICGISLPKASGTCTRCVTEVRLSDNVDAASNSSSTINRTESSHSTSATTPTESTTASDPSKSNWSCSISLRFEFDDAGLPLRTIREVPFGPALTNKALVPLSVRRAQKALLNPASDPASFLLYEFNDQSQTHTDADARANHLKFSKNIVCLDIQGAGINLSLVDLPGIIRNVEIPEETLFIAMIEDLVRSYIAQERTIIVATITCKDEVENQAIVHLAREVDPTGSRTIGVLTKPDTIETGTAGRWIEMLTGNEYPLKLGYFMVRCLTKAELATGKSFEEARQLEESFFSHCQPWASMRRKSNNRFGVPALRIELNRLLTNLVDMSLPHIKSLTETAIGVAIAELGQIPPALGDNARIELLQMIRHYCTLVTLNINAQNDFKLFYQKVRGCFETLRDRIVATRPQFDLERKGYSATSSHSSGNGSGVHSGSDSNSPSQVIPPSTPPSSGRRDTTASSWSAAAAAASSFSLASSISMVIPNRFLSTLGQNAQGSNSPPLVDPLASKRTHSPRPAKSSAWNASDAESCQLNLRRPLTLGDLQRIVNAQKGRELNGYSPYGAFTFLVATCQGEWQKFAVECLTNVSQELGRLLFDLTEQVFGRFANLQSQLRLFTQMFQNELQRVTLEQINHLVAMECRHPFTLSSSAFTDRKARYLYILSGQMEGISNTGVTASVTHMGGNGNTTTPQRPTAEEIRRVLVASADEGLLGTSIMGGSRSSSSTFSSPAIDESILNLVASTLAYMEIAIGRIGDMVPMTIEYHFMSRFGEMLEKELVSQLGVLDGEVGSIEVLLKEDWGVAERRADIELRRDRLETVWRSLHHFGI</sequence>
<dbReference type="InterPro" id="IPR020850">
    <property type="entry name" value="GED_dom"/>
</dbReference>
<feature type="compositionally biased region" description="Low complexity" evidence="3">
    <location>
        <begin position="486"/>
        <end position="510"/>
    </location>
</feature>
<feature type="region of interest" description="Disordered" evidence="3">
    <location>
        <begin position="483"/>
        <end position="528"/>
    </location>
</feature>
<organism evidence="6 7">
    <name type="scientific">Batrachochytrium salamandrivorans</name>
    <dbReference type="NCBI Taxonomy" id="1357716"/>
    <lineage>
        <taxon>Eukaryota</taxon>
        <taxon>Fungi</taxon>
        <taxon>Fungi incertae sedis</taxon>
        <taxon>Chytridiomycota</taxon>
        <taxon>Chytridiomycota incertae sedis</taxon>
        <taxon>Chytridiomycetes</taxon>
        <taxon>Rhizophydiales</taxon>
        <taxon>Rhizophydiales incertae sedis</taxon>
        <taxon>Batrachochytrium</taxon>
    </lineage>
</organism>
<evidence type="ECO:0000313" key="6">
    <source>
        <dbReference type="EMBL" id="KAH6587077.1"/>
    </source>
</evidence>
<dbReference type="PRINTS" id="PR00195">
    <property type="entry name" value="DYNAMIN"/>
</dbReference>
<keyword evidence="7" id="KW-1185">Reference proteome</keyword>
<feature type="region of interest" description="Disordered" evidence="3">
    <location>
        <begin position="101"/>
        <end position="136"/>
    </location>
</feature>
<dbReference type="InterPro" id="IPR000375">
    <property type="entry name" value="Dynamin_stalk"/>
</dbReference>
<accession>A0ABQ8EVM0</accession>
<name>A0ABQ8EVM0_9FUNG</name>
<dbReference type="CDD" id="cd08771">
    <property type="entry name" value="DLP_1"/>
    <property type="match status" value="1"/>
</dbReference>
<dbReference type="Gene3D" id="3.40.50.300">
    <property type="entry name" value="P-loop containing nucleotide triphosphate hydrolases"/>
    <property type="match status" value="1"/>
</dbReference>
<dbReference type="InterPro" id="IPR022812">
    <property type="entry name" value="Dynamin"/>
</dbReference>
<dbReference type="SMART" id="SM00053">
    <property type="entry name" value="DYNc"/>
    <property type="match status" value="1"/>
</dbReference>
<dbReference type="InterPro" id="IPR001401">
    <property type="entry name" value="Dynamin_GTPase"/>
</dbReference>
<dbReference type="InterPro" id="IPR027417">
    <property type="entry name" value="P-loop_NTPase"/>
</dbReference>
<dbReference type="Pfam" id="PF00350">
    <property type="entry name" value="Dynamin_N"/>
    <property type="match status" value="1"/>
</dbReference>
<feature type="compositionally biased region" description="Low complexity" evidence="3">
    <location>
        <begin position="115"/>
        <end position="133"/>
    </location>
</feature>
<dbReference type="InterPro" id="IPR003130">
    <property type="entry name" value="GED"/>
</dbReference>